<dbReference type="Gene3D" id="2.60.120.260">
    <property type="entry name" value="Galactose-binding domain-like"/>
    <property type="match status" value="1"/>
</dbReference>
<dbReference type="PANTHER" id="PTHR13062:SF12">
    <property type="entry name" value="ALPHA-2-MACROGLOBULIN DOMAIN-CONTAINING PROTEIN"/>
    <property type="match status" value="1"/>
</dbReference>
<evidence type="ECO:0000256" key="4">
    <source>
        <dbReference type="ARBA" id="ARBA00022670"/>
    </source>
</evidence>
<evidence type="ECO:0000259" key="12">
    <source>
        <dbReference type="Pfam" id="PF20774"/>
    </source>
</evidence>
<dbReference type="Gene3D" id="3.40.390.10">
    <property type="entry name" value="Collagenase (Catalytic Domain)"/>
    <property type="match status" value="1"/>
</dbReference>
<feature type="chain" id="PRO_5037885916" evidence="10">
    <location>
        <begin position="28"/>
        <end position="807"/>
    </location>
</feature>
<dbReference type="Pfam" id="PF05547">
    <property type="entry name" value="Peptidase_M6"/>
    <property type="match status" value="1"/>
</dbReference>
<gene>
    <name evidence="13" type="ORF">Aau02nite_79110</name>
</gene>
<dbReference type="InterPro" id="IPR048665">
    <property type="entry name" value="InhA-like_VEG"/>
</dbReference>
<dbReference type="AlphaFoldDB" id="A0A919W360"/>
<evidence type="ECO:0000256" key="9">
    <source>
        <dbReference type="ARBA" id="ARBA00023049"/>
    </source>
</evidence>
<evidence type="ECO:0000313" key="14">
    <source>
        <dbReference type="Proteomes" id="UP000681340"/>
    </source>
</evidence>
<evidence type="ECO:0000256" key="6">
    <source>
        <dbReference type="ARBA" id="ARBA00022729"/>
    </source>
</evidence>
<organism evidence="13 14">
    <name type="scientific">Actinoplanes auranticolor</name>
    <dbReference type="NCBI Taxonomy" id="47988"/>
    <lineage>
        <taxon>Bacteria</taxon>
        <taxon>Bacillati</taxon>
        <taxon>Actinomycetota</taxon>
        <taxon>Actinomycetes</taxon>
        <taxon>Micromonosporales</taxon>
        <taxon>Micromonosporaceae</taxon>
        <taxon>Actinoplanes</taxon>
    </lineage>
</organism>
<dbReference type="EMBL" id="BOQL01000071">
    <property type="protein sequence ID" value="GIM78073.1"/>
    <property type="molecule type" value="Genomic_DNA"/>
</dbReference>
<dbReference type="NCBIfam" id="TIGR03296">
    <property type="entry name" value="M6dom_TIGR03296"/>
    <property type="match status" value="1"/>
</dbReference>
<dbReference type="GO" id="GO:0005576">
    <property type="term" value="C:extracellular region"/>
    <property type="evidence" value="ECO:0007669"/>
    <property type="project" value="UniProtKB-SubCell"/>
</dbReference>
<evidence type="ECO:0000256" key="5">
    <source>
        <dbReference type="ARBA" id="ARBA00022723"/>
    </source>
</evidence>
<keyword evidence="4 13" id="KW-0645">Protease</keyword>
<comment type="caution">
    <text evidence="13">The sequence shown here is derived from an EMBL/GenBank/DDBJ whole genome shotgun (WGS) entry which is preliminary data.</text>
</comment>
<comment type="subcellular location">
    <subcellularLocation>
        <location evidence="2">Secreted</location>
    </subcellularLocation>
</comment>
<dbReference type="PIRSF" id="PIRSF007519">
    <property type="entry name" value="Protease_InhA"/>
    <property type="match status" value="1"/>
</dbReference>
<evidence type="ECO:0000256" key="1">
    <source>
        <dbReference type="ARBA" id="ARBA00001947"/>
    </source>
</evidence>
<evidence type="ECO:0000256" key="10">
    <source>
        <dbReference type="SAM" id="SignalP"/>
    </source>
</evidence>
<dbReference type="GO" id="GO:0006508">
    <property type="term" value="P:proteolysis"/>
    <property type="evidence" value="ECO:0007669"/>
    <property type="project" value="UniProtKB-KW"/>
</dbReference>
<keyword evidence="9" id="KW-0482">Metalloprotease</keyword>
<dbReference type="GO" id="GO:0046872">
    <property type="term" value="F:metal ion binding"/>
    <property type="evidence" value="ECO:0007669"/>
    <property type="project" value="UniProtKB-KW"/>
</dbReference>
<reference evidence="13" key="1">
    <citation type="submission" date="2021-03" db="EMBL/GenBank/DDBJ databases">
        <title>Whole genome shotgun sequence of Actinoplanes auranticolor NBRC 12245.</title>
        <authorList>
            <person name="Komaki H."/>
            <person name="Tamura T."/>
        </authorList>
    </citation>
    <scope>NUCLEOTIDE SEQUENCE</scope>
    <source>
        <strain evidence="13">NBRC 12245</strain>
    </source>
</reference>
<evidence type="ECO:0000256" key="3">
    <source>
        <dbReference type="ARBA" id="ARBA00022525"/>
    </source>
</evidence>
<sequence>MRKVVVGLLGAAMVTSVGVMLPAGANAAPPVDPAPVAKADANSAPVDDLPNPLEDKRRALREQAVADVVSGKAKAVTKNGSSVVKVGRTQGSGTSNRAVPKTGQDQYVEIGRERTDRIFVILTEFGNERDPNFPDKDMAPTVPGPARFDGPLHNEIPEPNRAVDNSTVWQADYSADFYRDLYFGEGTGVESVKTYFESQSSGRYSVDGEVTDWVKVPFNEARYGRSNDLPTDANGDDPAVCASNVCNNTWALVRDAANKWVADQQAAGRTDAQIAADMKAFDSYDRYDFDNDGNFNESDGYIDHFQIVHSGGDQADGDPYQGEDAIWSHRWYAFGTDQGRTGPAGNLLGGTQIGNTGIWIGDYTIQPENGGLSVFVHEYGHDLGLPDDYDTSGGGDNNNEHWTLMAQSRLSAKEDQGIGTRPGDLGAWNKLQLGWLDYETIVAGQTKTLTMGPEEYNTAKPQAAVVVLPDKEVSTDLGAPFAGEGQFFSGNADDLNNSMSKSIDLTGKTTAGVTLKGRYDIEVDYDYLYFEASTDGGTTWTRLNGTVNGAVFPTDASGTPALTGSTAGAWVDIAVPLDAYAGKKVDFRLHYLTDGGVSEGGFFGDDVTITADGATVLADGAEGDTTWALDGFSIVGATSVEEFDNFYIAGHRSYVSYDKYLKTGPYFFGYLPAQPDKVDHYAYQEGLLISYWDTSQVDNNTNVHPGSGRNLYIDSRPAPFYNLEGLPWRARIQVYDAPFSLKKADSFTLHINSKPSYIRGQAAQPLFDDTKKYFYDELPNHGVKLPAVGVKIKVVDVNGTSMKVRFS</sequence>
<accession>A0A919W360</accession>
<dbReference type="Pfam" id="PF20773">
    <property type="entry name" value="InhA-like_MAM"/>
    <property type="match status" value="1"/>
</dbReference>
<keyword evidence="14" id="KW-1185">Reference proteome</keyword>
<proteinExistence type="predicted"/>
<protein>
    <submittedName>
        <fullName evidence="13">Protease</fullName>
    </submittedName>
</protein>
<dbReference type="Pfam" id="PF20774">
    <property type="entry name" value="InhA-like_VEG"/>
    <property type="match status" value="1"/>
</dbReference>
<comment type="cofactor">
    <cofactor evidence="1">
        <name>Zn(2+)</name>
        <dbReference type="ChEBI" id="CHEBI:29105"/>
    </cofactor>
</comment>
<feature type="signal peptide" evidence="10">
    <location>
        <begin position="1"/>
        <end position="27"/>
    </location>
</feature>
<evidence type="ECO:0000256" key="7">
    <source>
        <dbReference type="ARBA" id="ARBA00022801"/>
    </source>
</evidence>
<dbReference type="InterPro" id="IPR008757">
    <property type="entry name" value="Peptidase_M6-like_domain"/>
</dbReference>
<name>A0A919W360_9ACTN</name>
<feature type="domain" description="Immune inhibitor A-like metallopeptidase VEG" evidence="12">
    <location>
        <begin position="641"/>
        <end position="796"/>
    </location>
</feature>
<dbReference type="PANTHER" id="PTHR13062">
    <property type="entry name" value="COLLAGENASE"/>
    <property type="match status" value="1"/>
</dbReference>
<keyword evidence="8" id="KW-0862">Zinc</keyword>
<keyword evidence="3" id="KW-0964">Secreted</keyword>
<dbReference type="Proteomes" id="UP000681340">
    <property type="component" value="Unassembled WGS sequence"/>
</dbReference>
<dbReference type="SUPFAM" id="SSF55486">
    <property type="entry name" value="Metalloproteases ('zincins'), catalytic domain"/>
    <property type="match status" value="1"/>
</dbReference>
<evidence type="ECO:0000313" key="13">
    <source>
        <dbReference type="EMBL" id="GIM78073.1"/>
    </source>
</evidence>
<dbReference type="GO" id="GO:0008237">
    <property type="term" value="F:metallopeptidase activity"/>
    <property type="evidence" value="ECO:0007669"/>
    <property type="project" value="UniProtKB-KW"/>
</dbReference>
<keyword evidence="6 10" id="KW-0732">Signal</keyword>
<evidence type="ECO:0000256" key="8">
    <source>
        <dbReference type="ARBA" id="ARBA00022833"/>
    </source>
</evidence>
<evidence type="ECO:0000256" key="2">
    <source>
        <dbReference type="ARBA" id="ARBA00004613"/>
    </source>
</evidence>
<feature type="domain" description="Peptidase M6-like" evidence="11">
    <location>
        <begin position="106"/>
        <end position="433"/>
    </location>
</feature>
<evidence type="ECO:0000259" key="11">
    <source>
        <dbReference type="Pfam" id="PF05547"/>
    </source>
</evidence>
<keyword evidence="5" id="KW-0479">Metal-binding</keyword>
<dbReference type="InterPro" id="IPR024079">
    <property type="entry name" value="MetalloPept_cat_dom_sf"/>
</dbReference>
<dbReference type="InterPro" id="IPR012300">
    <property type="entry name" value="Pept_M6_InhA"/>
</dbReference>
<keyword evidence="7" id="KW-0378">Hydrolase</keyword>